<feature type="transmembrane region" description="Helical" evidence="15">
    <location>
        <begin position="275"/>
        <end position="296"/>
    </location>
</feature>
<evidence type="ECO:0000256" key="13">
    <source>
        <dbReference type="ARBA" id="ARBA00023288"/>
    </source>
</evidence>
<keyword evidence="6 15" id="KW-0812">Transmembrane</keyword>
<evidence type="ECO:0000256" key="11">
    <source>
        <dbReference type="ARBA" id="ARBA00023157"/>
    </source>
</evidence>
<dbReference type="InterPro" id="IPR012344">
    <property type="entry name" value="Matrix_HIV/RSV_N"/>
</dbReference>
<keyword evidence="7" id="KW-1043">Host membrane</keyword>
<evidence type="ECO:0000256" key="3">
    <source>
        <dbReference type="ARBA" id="ARBA00004563"/>
    </source>
</evidence>
<evidence type="ECO:0000256" key="14">
    <source>
        <dbReference type="SAM" id="MobiDB-lite"/>
    </source>
</evidence>
<dbReference type="Pfam" id="PF00429">
    <property type="entry name" value="TLV_coat"/>
    <property type="match status" value="1"/>
</dbReference>
<feature type="region of interest" description="Disordered" evidence="14">
    <location>
        <begin position="146"/>
        <end position="165"/>
    </location>
</feature>
<keyword evidence="10" id="KW-0564">Palmitate</keyword>
<evidence type="ECO:0000256" key="9">
    <source>
        <dbReference type="ARBA" id="ARBA00023136"/>
    </source>
</evidence>
<dbReference type="STRING" id="333673.A0A3M0KWY6"/>
<keyword evidence="4" id="KW-1032">Host cell membrane</keyword>
<protein>
    <recommendedName>
        <fullName evidence="16">Retroviral Gag polyprotein M domain-containing protein</fullName>
    </recommendedName>
</protein>
<evidence type="ECO:0000256" key="5">
    <source>
        <dbReference type="ARBA" id="ARBA00022581"/>
    </source>
</evidence>
<keyword evidence="18" id="KW-1185">Reference proteome</keyword>
<name>A0A3M0KWY6_HIRRU</name>
<accession>A0A3M0KWY6</accession>
<dbReference type="CDD" id="cd09851">
    <property type="entry name" value="HTLV-1-like_HR1-HR2"/>
    <property type="match status" value="1"/>
</dbReference>
<evidence type="ECO:0000256" key="4">
    <source>
        <dbReference type="ARBA" id="ARBA00022511"/>
    </source>
</evidence>
<feature type="transmembrane region" description="Helical" evidence="15">
    <location>
        <begin position="403"/>
        <end position="429"/>
    </location>
</feature>
<keyword evidence="12" id="KW-0325">Glycoprotein</keyword>
<dbReference type="InterPro" id="IPR010999">
    <property type="entry name" value="Retrovr_matrix"/>
</dbReference>
<comment type="subcellular location">
    <subcellularLocation>
        <location evidence="1">Host cell membrane</location>
        <topology evidence="1">Single-pass type I membrane protein</topology>
    </subcellularLocation>
    <subcellularLocation>
        <location evidence="2">Host endomembrane system</location>
        <topology evidence="2">Peripheral membrane protein</topology>
    </subcellularLocation>
    <subcellularLocation>
        <location evidence="3">Virion membrane</location>
        <topology evidence="3">Single-pass type I membrane protein</topology>
    </subcellularLocation>
</comment>
<evidence type="ECO:0000256" key="2">
    <source>
        <dbReference type="ARBA" id="ARBA00004531"/>
    </source>
</evidence>
<evidence type="ECO:0000256" key="12">
    <source>
        <dbReference type="ARBA" id="ARBA00023180"/>
    </source>
</evidence>
<dbReference type="SUPFAM" id="SSF47836">
    <property type="entry name" value="Retroviral matrix proteins"/>
    <property type="match status" value="1"/>
</dbReference>
<dbReference type="Gene3D" id="1.10.150.90">
    <property type="entry name" value="Immunodeficiency lentiviruses, gag gene matrix protein p17"/>
    <property type="match status" value="1"/>
</dbReference>
<dbReference type="Proteomes" id="UP000269221">
    <property type="component" value="Unassembled WGS sequence"/>
</dbReference>
<feature type="domain" description="Retroviral Gag polyprotein M" evidence="16">
    <location>
        <begin position="2"/>
        <end position="83"/>
    </location>
</feature>
<proteinExistence type="predicted"/>
<keyword evidence="9 15" id="KW-0472">Membrane</keyword>
<dbReference type="PANTHER" id="PTHR10424">
    <property type="entry name" value="VIRAL ENVELOPE PROTEIN"/>
    <property type="match status" value="1"/>
</dbReference>
<evidence type="ECO:0000256" key="1">
    <source>
        <dbReference type="ARBA" id="ARBA00004402"/>
    </source>
</evidence>
<dbReference type="PANTHER" id="PTHR10424:SF81">
    <property type="entry name" value="ERVV2 PROTEIN"/>
    <property type="match status" value="1"/>
</dbReference>
<dbReference type="Pfam" id="PF02813">
    <property type="entry name" value="Retro_M"/>
    <property type="match status" value="1"/>
</dbReference>
<sequence length="599" mass="66626">MEALVKVISQIHKQWGIDCKAKDFTLAVTRLLQLSIIDRPVDILHPDVWDQCTKALAEDTMSSSSGKNLKAWGRVVKSLQKALHEQDTWRAARNCLKVSPQLGIAAATQTFSEGTLVENFQNVKECTLNISDNAQSVDEVSLAECMGSGSEGQELASRPPSSRPLTEEIKQMQSFYNGLAEEARNAEKVGEGPPPYAPQDSAENKESSFANAGVREQKKGGERKERAEANLCQKARFSKARSSHSRRVLYHQEEEMYRFLEETILLRKREVMTGITIAMLLGLGATGTATGVSALVTQHQRLSQLQMTIDEDLLRIEKSISSLERSISSLSEVVLQNRRGLDLLLMQQGGLCAALREECCFYADHTGVVRDSMAELRGRLAQRKREREAQQGWFESWFNQSPWLATLVPTLISPLTMILLTLIFGPCILNNCLKQKNHIKDNTINCPKQVNLACFIGFHLSMESFFRTLELSRFEGPTRSWLTGEVPDDSKLANVTPIHKNSGKEDPGNYRPVSLTSVPSKVTHLVDAGKAVDVLYLDFSKAFDTVSHSTLLDKVAAHGLDRSTLCWVRNWLDGRAQRVVVNDAASSWGQSPVVSLRGL</sequence>
<dbReference type="AlphaFoldDB" id="A0A3M0KWY6"/>
<keyword evidence="11" id="KW-1015">Disulfide bond</keyword>
<comment type="caution">
    <text evidence="17">The sequence shown here is derived from an EMBL/GenBank/DDBJ whole genome shotgun (WGS) entry which is preliminary data.</text>
</comment>
<feature type="compositionally biased region" description="Basic and acidic residues" evidence="14">
    <location>
        <begin position="215"/>
        <end position="227"/>
    </location>
</feature>
<dbReference type="SUPFAM" id="SSF58069">
    <property type="entry name" value="Virus ectodomain"/>
    <property type="match status" value="1"/>
</dbReference>
<evidence type="ECO:0000259" key="16">
    <source>
        <dbReference type="Pfam" id="PF02813"/>
    </source>
</evidence>
<evidence type="ECO:0000313" key="17">
    <source>
        <dbReference type="EMBL" id="RMC17326.1"/>
    </source>
</evidence>
<evidence type="ECO:0000256" key="6">
    <source>
        <dbReference type="ARBA" id="ARBA00022692"/>
    </source>
</evidence>
<evidence type="ECO:0000256" key="8">
    <source>
        <dbReference type="ARBA" id="ARBA00022989"/>
    </source>
</evidence>
<dbReference type="InterPro" id="IPR004028">
    <property type="entry name" value="Gag_M"/>
</dbReference>
<dbReference type="Gene3D" id="1.10.287.210">
    <property type="match status" value="1"/>
</dbReference>
<evidence type="ECO:0000256" key="10">
    <source>
        <dbReference type="ARBA" id="ARBA00023139"/>
    </source>
</evidence>
<keyword evidence="5" id="KW-0945">Host-virus interaction</keyword>
<dbReference type="OrthoDB" id="9633697at2759"/>
<organism evidence="17 18">
    <name type="scientific">Hirundo rustica rustica</name>
    <dbReference type="NCBI Taxonomy" id="333673"/>
    <lineage>
        <taxon>Eukaryota</taxon>
        <taxon>Metazoa</taxon>
        <taxon>Chordata</taxon>
        <taxon>Craniata</taxon>
        <taxon>Vertebrata</taxon>
        <taxon>Euteleostomi</taxon>
        <taxon>Archelosauria</taxon>
        <taxon>Archosauria</taxon>
        <taxon>Dinosauria</taxon>
        <taxon>Saurischia</taxon>
        <taxon>Theropoda</taxon>
        <taxon>Coelurosauria</taxon>
        <taxon>Aves</taxon>
        <taxon>Neognathae</taxon>
        <taxon>Neoaves</taxon>
        <taxon>Telluraves</taxon>
        <taxon>Australaves</taxon>
        <taxon>Passeriformes</taxon>
        <taxon>Sylvioidea</taxon>
        <taxon>Hirundinidae</taxon>
        <taxon>Hirundo</taxon>
    </lineage>
</organism>
<gene>
    <name evidence="17" type="ORF">DUI87_05907</name>
</gene>
<evidence type="ECO:0000256" key="7">
    <source>
        <dbReference type="ARBA" id="ARBA00022870"/>
    </source>
</evidence>
<keyword evidence="8 15" id="KW-1133">Transmembrane helix</keyword>
<evidence type="ECO:0000256" key="15">
    <source>
        <dbReference type="SAM" id="Phobius"/>
    </source>
</evidence>
<feature type="region of interest" description="Disordered" evidence="14">
    <location>
        <begin position="185"/>
        <end position="227"/>
    </location>
</feature>
<reference evidence="17 18" key="1">
    <citation type="submission" date="2018-07" db="EMBL/GenBank/DDBJ databases">
        <title>A high quality draft genome assembly of the barn swallow (H. rustica rustica).</title>
        <authorList>
            <person name="Formenti G."/>
            <person name="Chiara M."/>
            <person name="Poveda L."/>
            <person name="Francoijs K.-J."/>
            <person name="Bonisoli-Alquati A."/>
            <person name="Canova L."/>
            <person name="Gianfranceschi L."/>
            <person name="Horner D.S."/>
            <person name="Saino N."/>
        </authorList>
    </citation>
    <scope>NUCLEOTIDE SEQUENCE [LARGE SCALE GENOMIC DNA]</scope>
    <source>
        <strain evidence="17">Chelidonia</strain>
        <tissue evidence="17">Blood</tissue>
    </source>
</reference>
<keyword evidence="13" id="KW-0449">Lipoprotein</keyword>
<evidence type="ECO:0000313" key="18">
    <source>
        <dbReference type="Proteomes" id="UP000269221"/>
    </source>
</evidence>
<dbReference type="EMBL" id="QRBI01000099">
    <property type="protein sequence ID" value="RMC17326.1"/>
    <property type="molecule type" value="Genomic_DNA"/>
</dbReference>
<dbReference type="InterPro" id="IPR018154">
    <property type="entry name" value="TLV/ENV_coat_polyprotein"/>
</dbReference>